<feature type="region of interest" description="Disordered" evidence="2">
    <location>
        <begin position="573"/>
        <end position="611"/>
    </location>
</feature>
<feature type="region of interest" description="Disordered" evidence="2">
    <location>
        <begin position="829"/>
        <end position="851"/>
    </location>
</feature>
<dbReference type="Gene3D" id="1.10.30.10">
    <property type="entry name" value="High mobility group box domain"/>
    <property type="match status" value="1"/>
</dbReference>
<feature type="region of interest" description="Disordered" evidence="2">
    <location>
        <begin position="651"/>
        <end position="788"/>
    </location>
</feature>
<comment type="caution">
    <text evidence="4">The sequence shown here is derived from an EMBL/GenBank/DDBJ whole genome shotgun (WGS) entry which is preliminary data.</text>
</comment>
<feature type="region of interest" description="Disordered" evidence="2">
    <location>
        <begin position="1"/>
        <end position="133"/>
    </location>
</feature>
<feature type="region of interest" description="Disordered" evidence="2">
    <location>
        <begin position="219"/>
        <end position="251"/>
    </location>
</feature>
<feature type="compositionally biased region" description="Polar residues" evidence="2">
    <location>
        <begin position="219"/>
        <end position="242"/>
    </location>
</feature>
<dbReference type="OrthoDB" id="6247875at2759"/>
<gene>
    <name evidence="4" type="ORF">CROQUDRAFT_92354</name>
</gene>
<evidence type="ECO:0000256" key="2">
    <source>
        <dbReference type="SAM" id="MobiDB-lite"/>
    </source>
</evidence>
<feature type="compositionally biased region" description="Basic and acidic residues" evidence="2">
    <location>
        <begin position="109"/>
        <end position="119"/>
    </location>
</feature>
<dbReference type="EMBL" id="MU167257">
    <property type="protein sequence ID" value="KAG0146693.1"/>
    <property type="molecule type" value="Genomic_DNA"/>
</dbReference>
<evidence type="ECO:0000313" key="4">
    <source>
        <dbReference type="EMBL" id="KAG0146693.1"/>
    </source>
</evidence>
<feature type="compositionally biased region" description="Polar residues" evidence="2">
    <location>
        <begin position="1"/>
        <end position="47"/>
    </location>
</feature>
<name>A0A9P6TDF9_9BASI</name>
<feature type="region of interest" description="Disordered" evidence="2">
    <location>
        <begin position="419"/>
        <end position="504"/>
    </location>
</feature>
<dbReference type="SMART" id="SM00398">
    <property type="entry name" value="HMG"/>
    <property type="match status" value="1"/>
</dbReference>
<dbReference type="InterPro" id="IPR036910">
    <property type="entry name" value="HMG_box_dom_sf"/>
</dbReference>
<keyword evidence="5" id="KW-1185">Reference proteome</keyword>
<accession>A0A9P6TDF9</accession>
<feature type="domain" description="HMG box" evidence="3">
    <location>
        <begin position="513"/>
        <end position="582"/>
    </location>
</feature>
<dbReference type="PROSITE" id="PS50118">
    <property type="entry name" value="HMG_BOX_2"/>
    <property type="match status" value="1"/>
</dbReference>
<feature type="region of interest" description="Disordered" evidence="2">
    <location>
        <begin position="263"/>
        <end position="290"/>
    </location>
</feature>
<evidence type="ECO:0000259" key="3">
    <source>
        <dbReference type="PROSITE" id="PS50118"/>
    </source>
</evidence>
<feature type="compositionally biased region" description="Basic residues" evidence="2">
    <location>
        <begin position="722"/>
        <end position="734"/>
    </location>
</feature>
<feature type="compositionally biased region" description="Polar residues" evidence="2">
    <location>
        <begin position="271"/>
        <end position="283"/>
    </location>
</feature>
<dbReference type="InterPro" id="IPR009071">
    <property type="entry name" value="HMG_box_dom"/>
</dbReference>
<sequence>MRPTNNPLPWSQRQTSGPLSQRNPRYPNTFQDSSSSRISPATVSNFQHRPILPEPRLIRSLSRPHAFGNRQSTEASFSTSPFPSQETNSTFVAGQFSDAESDEDPTPTESKRQRTDRPTGDQFVGQKRDTSDVQMTGVGLQALSPSTSRHTNLSQSTTRLSIPARELSIGCPNVVEPTTGQNTVQLPFAVRRLATLVGIPESSQAIIQSTLPLPLNRTSSQGLSTVNDQRPSTGLHQRSLSASVPPRSASVLPEHYLRAPSSFETEVVPTENLSDGQLGSTARSSKDSGALIDERLEKSAKRADLYPRIDTSLSTLTRADHLKNTPSYVPTSTSTSGISSNTAHLSPALFDQLCHALGPSAPPSRAIPDIDPIFAAPKFTQSASEPGGFTMPARGTFSIPAPSSMEEFQALEMDSPANFELPESSHSLGEGPSGNGHPTNSNGVPTDNGPVELTPSEAPTQSTRKRKARTSKKKAEASNPAADDGDPQVELVKPPPTINGKISHGRKVPAGYVKRTPNSFIMFRSHVIANKLLPPGVEKDNRQISRVVSGLWAGLSEDDMRTWQEASSELRAAARAKNPDLKNPPNHKRKAIVRRKRTGQLPGETPEQRVEREKARAAALAKVIIDARGERLDKDKLVELAGISELEKSIIDASPRPRDPSREASRPEFRAPATTGSIAISEGAESTLTTSPRPNPRGLISPVLESVTEGHVSNSNTSRAKVATKKPARVRRPAVNKQLSDGSKPPPKSRSLKQASKVCVVSEETSQTCAPGPTDEPIAESLPVTSTSAEGSNMIDLSVFSSLFESLPNQMESSTFPDCYSQDVFQAFGNNPLQQNDRPSTSDPSSSKAIANIPIDPSILSMASMSMQVGTSESNNDFWGNTVLPHQSNESDSNVMDGIGSLDLLSQLPNSNQSDLENFIGQYNGVVQHEEEVGNTEFSFDSIYLNHNLPIPSTSTTFPDSESTEIEKTNERMLVGSQSFVEELQNSSTQSTSHLENWTWPQL</sequence>
<feature type="compositionally biased region" description="Polar residues" evidence="2">
    <location>
        <begin position="829"/>
        <end position="849"/>
    </location>
</feature>
<feature type="region of interest" description="Disordered" evidence="2">
    <location>
        <begin position="381"/>
        <end position="400"/>
    </location>
</feature>
<feature type="compositionally biased region" description="Basic residues" evidence="2">
    <location>
        <begin position="585"/>
        <end position="598"/>
    </location>
</feature>
<feature type="compositionally biased region" description="Polar residues" evidence="2">
    <location>
        <begin position="69"/>
        <end position="92"/>
    </location>
</feature>
<evidence type="ECO:0000313" key="5">
    <source>
        <dbReference type="Proteomes" id="UP000886653"/>
    </source>
</evidence>
<organism evidence="4 5">
    <name type="scientific">Cronartium quercuum f. sp. fusiforme G11</name>
    <dbReference type="NCBI Taxonomy" id="708437"/>
    <lineage>
        <taxon>Eukaryota</taxon>
        <taxon>Fungi</taxon>
        <taxon>Dikarya</taxon>
        <taxon>Basidiomycota</taxon>
        <taxon>Pucciniomycotina</taxon>
        <taxon>Pucciniomycetes</taxon>
        <taxon>Pucciniales</taxon>
        <taxon>Coleosporiaceae</taxon>
        <taxon>Cronartium</taxon>
    </lineage>
</organism>
<dbReference type="GO" id="GO:0005634">
    <property type="term" value="C:nucleus"/>
    <property type="evidence" value="ECO:0007669"/>
    <property type="project" value="UniProtKB-UniRule"/>
</dbReference>
<dbReference type="Proteomes" id="UP000886653">
    <property type="component" value="Unassembled WGS sequence"/>
</dbReference>
<proteinExistence type="predicted"/>
<keyword evidence="1" id="KW-0539">Nucleus</keyword>
<evidence type="ECO:0000256" key="1">
    <source>
        <dbReference type="PROSITE-ProRule" id="PRU00267"/>
    </source>
</evidence>
<feature type="DNA-binding region" description="HMG box" evidence="1">
    <location>
        <begin position="513"/>
        <end position="582"/>
    </location>
</feature>
<dbReference type="AlphaFoldDB" id="A0A9P6TDF9"/>
<dbReference type="SUPFAM" id="SSF47095">
    <property type="entry name" value="HMG-box"/>
    <property type="match status" value="1"/>
</dbReference>
<protein>
    <recommendedName>
        <fullName evidence="3">HMG box domain-containing protein</fullName>
    </recommendedName>
</protein>
<reference evidence="4" key="1">
    <citation type="submission" date="2013-11" db="EMBL/GenBank/DDBJ databases">
        <title>Genome sequence of the fusiform rust pathogen reveals effectors for host alternation and coevolution with pine.</title>
        <authorList>
            <consortium name="DOE Joint Genome Institute"/>
            <person name="Smith K."/>
            <person name="Pendleton A."/>
            <person name="Kubisiak T."/>
            <person name="Anderson C."/>
            <person name="Salamov A."/>
            <person name="Aerts A."/>
            <person name="Riley R."/>
            <person name="Clum A."/>
            <person name="Lindquist E."/>
            <person name="Ence D."/>
            <person name="Campbell M."/>
            <person name="Kronenberg Z."/>
            <person name="Feau N."/>
            <person name="Dhillon B."/>
            <person name="Hamelin R."/>
            <person name="Burleigh J."/>
            <person name="Smith J."/>
            <person name="Yandell M."/>
            <person name="Nelson C."/>
            <person name="Grigoriev I."/>
            <person name="Davis J."/>
        </authorList>
    </citation>
    <scope>NUCLEOTIDE SEQUENCE</scope>
    <source>
        <strain evidence="4">G11</strain>
    </source>
</reference>
<feature type="compositionally biased region" description="Polar residues" evidence="2">
    <location>
        <begin position="436"/>
        <end position="445"/>
    </location>
</feature>
<dbReference type="GO" id="GO:0003677">
    <property type="term" value="F:DNA binding"/>
    <property type="evidence" value="ECO:0007669"/>
    <property type="project" value="UniProtKB-UniRule"/>
</dbReference>
<keyword evidence="1" id="KW-0238">DNA-binding</keyword>
<feature type="compositionally biased region" description="Basic and acidic residues" evidence="2">
    <location>
        <begin position="651"/>
        <end position="669"/>
    </location>
</feature>
<feature type="compositionally biased region" description="Polar residues" evidence="2">
    <location>
        <begin position="674"/>
        <end position="692"/>
    </location>
</feature>
<feature type="compositionally biased region" description="Basic residues" evidence="2">
    <location>
        <begin position="463"/>
        <end position="472"/>
    </location>
</feature>